<feature type="domain" description="Helicase C-terminal" evidence="10">
    <location>
        <begin position="533"/>
        <end position="685"/>
    </location>
</feature>
<dbReference type="Proteomes" id="UP000070174">
    <property type="component" value="Unassembled WGS sequence"/>
</dbReference>
<dbReference type="GO" id="GO:0003677">
    <property type="term" value="F:DNA binding"/>
    <property type="evidence" value="ECO:0007669"/>
    <property type="project" value="InterPro"/>
</dbReference>
<evidence type="ECO:0000259" key="10">
    <source>
        <dbReference type="PROSITE" id="PS51194"/>
    </source>
</evidence>
<feature type="domain" description="HD Cas3-type" evidence="11">
    <location>
        <begin position="13"/>
        <end position="249"/>
    </location>
</feature>
<dbReference type="InterPro" id="IPR054712">
    <property type="entry name" value="Cas3-like_dom"/>
</dbReference>
<dbReference type="SMART" id="SM00490">
    <property type="entry name" value="HELICc"/>
    <property type="match status" value="1"/>
</dbReference>
<comment type="caution">
    <text evidence="12">The sequence shown here is derived from an EMBL/GenBank/DDBJ whole genome shotgun (WGS) entry which is preliminary data.</text>
</comment>
<evidence type="ECO:0000256" key="2">
    <source>
        <dbReference type="ARBA" id="ARBA00009046"/>
    </source>
</evidence>
<dbReference type="NCBIfam" id="TIGR01587">
    <property type="entry name" value="cas3_core"/>
    <property type="match status" value="1"/>
</dbReference>
<dbReference type="RefSeq" id="WP_060800538.1">
    <property type="nucleotide sequence ID" value="NZ_KQ957105.1"/>
</dbReference>
<name>A0A133PK97_9FIRM</name>
<keyword evidence="12" id="KW-0255">Endonuclease</keyword>
<evidence type="ECO:0000256" key="4">
    <source>
        <dbReference type="ARBA" id="ARBA00022723"/>
    </source>
</evidence>
<gene>
    <name evidence="12" type="ORF">HMPREF3229_01545</name>
</gene>
<dbReference type="SUPFAM" id="SSF52540">
    <property type="entry name" value="P-loop containing nucleoside triphosphate hydrolases"/>
    <property type="match status" value="1"/>
</dbReference>
<evidence type="ECO:0000256" key="9">
    <source>
        <dbReference type="ARBA" id="ARBA00023118"/>
    </source>
</evidence>
<dbReference type="CDD" id="cd09641">
    <property type="entry name" value="Cas3''_I"/>
    <property type="match status" value="1"/>
</dbReference>
<dbReference type="CDD" id="cd17930">
    <property type="entry name" value="DEXHc_cas3"/>
    <property type="match status" value="1"/>
</dbReference>
<dbReference type="PATRIC" id="fig|54005.3.peg.1508"/>
<evidence type="ECO:0000256" key="6">
    <source>
        <dbReference type="ARBA" id="ARBA00022801"/>
    </source>
</evidence>
<evidence type="ECO:0000256" key="1">
    <source>
        <dbReference type="ARBA" id="ARBA00006847"/>
    </source>
</evidence>
<dbReference type="GO" id="GO:0005524">
    <property type="term" value="F:ATP binding"/>
    <property type="evidence" value="ECO:0007669"/>
    <property type="project" value="UniProtKB-KW"/>
</dbReference>
<dbReference type="GO" id="GO:0016787">
    <property type="term" value="F:hydrolase activity"/>
    <property type="evidence" value="ECO:0007669"/>
    <property type="project" value="UniProtKB-KW"/>
</dbReference>
<protein>
    <submittedName>
        <fullName evidence="12">CRISPR-associated endonuclease Cas3-HD</fullName>
    </submittedName>
</protein>
<evidence type="ECO:0000313" key="13">
    <source>
        <dbReference type="Proteomes" id="UP000070174"/>
    </source>
</evidence>
<proteinExistence type="inferred from homology"/>
<dbReference type="GO" id="GO:0004386">
    <property type="term" value="F:helicase activity"/>
    <property type="evidence" value="ECO:0007669"/>
    <property type="project" value="UniProtKB-KW"/>
</dbReference>
<evidence type="ECO:0000313" key="12">
    <source>
        <dbReference type="EMBL" id="KXA28913.1"/>
    </source>
</evidence>
<keyword evidence="5" id="KW-0547">Nucleotide-binding</keyword>
<accession>A0A133PK97</accession>
<sequence>MLDKLYAHIDRDKIEKKQSLYTHLLKTGLEAKKIGEKVDMGNISFLTGLLHDIGKASLDFQDKITKNSNKKVDHSSLGGLFVVKIYKSVFDEIWDSKDQSILDLRSVLEKDKLTVLDLSYYINILIYTIMSHHGQYDMVRKNEDMAYVLTSLDRLKKIEKAPYRFGESLQESLDIDDFYKEVEKFYESKGIYIKDIFCKGFLEYLEIIKKLKNSAKEYSKNKEYEALCFYKSLLIRLLVSILKSADIKDTINAYENIIVDEDLENLRQVEKRFEENINKKYASFGEPKGKLNVLRNEISEDILKRSKEDGLGIYKLDLPTGAGKTLLSLRYGINQMNYQGKDRFFYVTSFLSVLEQNASEMREILNDDDFILEHHSNVVDDKDEIENDDRDDELDVVKKKFLIDDWTSPVVLTTMVQFYNSIFKGKSANLTRFKSLINSVIILDEWQSIPTEFLYMTNLALNFMKIVMKTTLVLSTATQPTNASVSLDHKLFYGNLDGENEDIIENKNYDFSAFERVKLKIYGDINKMYGIEDIRNLVLENLDKSNLIILNTKKLVRKLYDLLENNYEDKDLYYLTTNLTASDRLKKIEEIKKRLLKGDKICVVSTQLIEAGVDVDFDLVIRSLSGMDSVVQAMGRCNREGHRQSAFTYLINLDKNEEKTSMLKGVDERKTACKAALNKSTDDLEIKKLTEEYFEKLYANLKGDQYSDVLKLLAENKRVAGDFQKLNKVKKDLKEVAGYLYDEKRQIYFDLFQSFKEAYKEFELIEDNNGSAIVNYKDTEKDLNRLMDLANNLKGPNYIKNLREIKKIVKKLSRHTVALNKKDLELCDSILDGRIYILPNTYYNEKFGVSFDEFGLIMN</sequence>
<evidence type="ECO:0000256" key="7">
    <source>
        <dbReference type="ARBA" id="ARBA00022806"/>
    </source>
</evidence>
<evidence type="ECO:0000256" key="8">
    <source>
        <dbReference type="ARBA" id="ARBA00022840"/>
    </source>
</evidence>
<dbReference type="Pfam" id="PF22590">
    <property type="entry name" value="Cas3-like_C_2"/>
    <property type="match status" value="1"/>
</dbReference>
<evidence type="ECO:0000259" key="11">
    <source>
        <dbReference type="PROSITE" id="PS51643"/>
    </source>
</evidence>
<dbReference type="Gene3D" id="1.10.3210.30">
    <property type="match status" value="1"/>
</dbReference>
<comment type="similarity">
    <text evidence="2">In the central section; belongs to the CRISPR-associated helicase Cas3 family.</text>
</comment>
<evidence type="ECO:0000256" key="5">
    <source>
        <dbReference type="ARBA" id="ARBA00022741"/>
    </source>
</evidence>
<dbReference type="GO" id="GO:0051607">
    <property type="term" value="P:defense response to virus"/>
    <property type="evidence" value="ECO:0007669"/>
    <property type="project" value="UniProtKB-KW"/>
</dbReference>
<dbReference type="GO" id="GO:0046872">
    <property type="term" value="F:metal ion binding"/>
    <property type="evidence" value="ECO:0007669"/>
    <property type="project" value="UniProtKB-KW"/>
</dbReference>
<dbReference type="InterPro" id="IPR001650">
    <property type="entry name" value="Helicase_C-like"/>
</dbReference>
<dbReference type="InterPro" id="IPR006483">
    <property type="entry name" value="CRISPR-assoc_Cas3_HD"/>
</dbReference>
<dbReference type="InterPro" id="IPR006935">
    <property type="entry name" value="Helicase/UvrB_N"/>
</dbReference>
<keyword evidence="8" id="KW-0067">ATP-binding</keyword>
<organism evidence="12">
    <name type="scientific">Peptoniphilus harei</name>
    <dbReference type="NCBI Taxonomy" id="54005"/>
    <lineage>
        <taxon>Bacteria</taxon>
        <taxon>Bacillati</taxon>
        <taxon>Bacillota</taxon>
        <taxon>Tissierellia</taxon>
        <taxon>Tissierellales</taxon>
        <taxon>Peptoniphilaceae</taxon>
        <taxon>Peptoniphilus</taxon>
    </lineage>
</organism>
<dbReference type="AlphaFoldDB" id="A0A133PK97"/>
<dbReference type="NCBIfam" id="TIGR01596">
    <property type="entry name" value="cas3_HD"/>
    <property type="match status" value="1"/>
</dbReference>
<dbReference type="Gene3D" id="3.40.50.300">
    <property type="entry name" value="P-loop containing nucleotide triphosphate hydrolases"/>
    <property type="match status" value="2"/>
</dbReference>
<dbReference type="InterPro" id="IPR027417">
    <property type="entry name" value="P-loop_NTPase"/>
</dbReference>
<reference evidence="12 13" key="1">
    <citation type="submission" date="2016-01" db="EMBL/GenBank/DDBJ databases">
        <authorList>
            <person name="Oliw E.H."/>
        </authorList>
    </citation>
    <scope>NUCLEOTIDE SEQUENCE [LARGE SCALE GENOMIC DNA]</scope>
    <source>
        <strain evidence="12 13">CMW7756A</strain>
    </source>
</reference>
<keyword evidence="3" id="KW-0540">Nuclease</keyword>
<keyword evidence="6" id="KW-0378">Hydrolase</keyword>
<dbReference type="PROSITE" id="PS51194">
    <property type="entry name" value="HELICASE_CTER"/>
    <property type="match status" value="1"/>
</dbReference>
<comment type="similarity">
    <text evidence="1">In the N-terminal section; belongs to the CRISPR-associated nuclease Cas3-HD family.</text>
</comment>
<dbReference type="PROSITE" id="PS51643">
    <property type="entry name" value="HD_CAS3"/>
    <property type="match status" value="1"/>
</dbReference>
<dbReference type="Pfam" id="PF04851">
    <property type="entry name" value="ResIII"/>
    <property type="match status" value="1"/>
</dbReference>
<keyword evidence="4" id="KW-0479">Metal-binding</keyword>
<keyword evidence="9" id="KW-0051">Antiviral defense</keyword>
<dbReference type="InterPro" id="IPR038257">
    <property type="entry name" value="CRISPR-assoc_Cas3_HD_sf"/>
</dbReference>
<dbReference type="EMBL" id="LRQE01000039">
    <property type="protein sequence ID" value="KXA28913.1"/>
    <property type="molecule type" value="Genomic_DNA"/>
</dbReference>
<evidence type="ECO:0000256" key="3">
    <source>
        <dbReference type="ARBA" id="ARBA00022722"/>
    </source>
</evidence>
<dbReference type="InterPro" id="IPR006474">
    <property type="entry name" value="Helicase_Cas3_CRISPR-ass_core"/>
</dbReference>
<keyword evidence="7" id="KW-0347">Helicase</keyword>
<dbReference type="GO" id="GO:0004519">
    <property type="term" value="F:endonuclease activity"/>
    <property type="evidence" value="ECO:0007669"/>
    <property type="project" value="UniProtKB-KW"/>
</dbReference>